<dbReference type="Proteomes" id="UP000199675">
    <property type="component" value="Unassembled WGS sequence"/>
</dbReference>
<dbReference type="PANTHER" id="PTHR38834:SF3">
    <property type="entry name" value="SOLUTE-BINDING PROTEIN FAMILY 3_N-TERMINAL DOMAIN-CONTAINING PROTEIN"/>
    <property type="match status" value="1"/>
</dbReference>
<dbReference type="SUPFAM" id="SSF53850">
    <property type="entry name" value="Periplasmic binding protein-like II"/>
    <property type="match status" value="1"/>
</dbReference>
<dbReference type="STRING" id="488533.SAMN04487960_101465"/>
<proteinExistence type="predicted"/>
<protein>
    <submittedName>
        <fullName evidence="2">Polar amino acid transport system substrate-binding protein</fullName>
    </submittedName>
</protein>
<accession>A0A1H2RAN7</accession>
<dbReference type="OrthoDB" id="8587856at2"/>
<evidence type="ECO:0000313" key="3">
    <source>
        <dbReference type="Proteomes" id="UP000199675"/>
    </source>
</evidence>
<feature type="chain" id="PRO_5011650344" evidence="1">
    <location>
        <begin position="23"/>
        <end position="240"/>
    </location>
</feature>
<feature type="signal peptide" evidence="1">
    <location>
        <begin position="1"/>
        <end position="22"/>
    </location>
</feature>
<name>A0A1H2RAN7_9GAMM</name>
<keyword evidence="3" id="KW-1185">Reference proteome</keyword>
<gene>
    <name evidence="2" type="ORF">SAMN04487960_101465</name>
</gene>
<evidence type="ECO:0000313" key="2">
    <source>
        <dbReference type="EMBL" id="SDW16477.1"/>
    </source>
</evidence>
<dbReference type="EMBL" id="FNNE01000001">
    <property type="protein sequence ID" value="SDW16477.1"/>
    <property type="molecule type" value="Genomic_DNA"/>
</dbReference>
<dbReference type="Gene3D" id="3.40.190.10">
    <property type="entry name" value="Periplasmic binding protein-like II"/>
    <property type="match status" value="2"/>
</dbReference>
<organism evidence="2 3">
    <name type="scientific">Marinobacter mobilis</name>
    <dbReference type="NCBI Taxonomy" id="488533"/>
    <lineage>
        <taxon>Bacteria</taxon>
        <taxon>Pseudomonadati</taxon>
        <taxon>Pseudomonadota</taxon>
        <taxon>Gammaproteobacteria</taxon>
        <taxon>Pseudomonadales</taxon>
        <taxon>Marinobacteraceae</taxon>
        <taxon>Marinobacter</taxon>
    </lineage>
</organism>
<sequence length="240" mass="26672">MVTLLRLATVALFLFNAGLARAEAPLTLISFDFPPLVNQLEGNQADGYAYRVIQRMFELAGDEFVLEFQPPKRALRSAINHPGTCAFPIDRSQERETSLSWIGPVSVSRHGLYSHPDRPQSIVTLNDARQWRIGSYLGSGVGEYLQGQGFNVHLASKPYLSLLMLQAGRVDLWISDTRAAPLTARDRGIELNEPELVFFTTLRSMGCNTSVPQARIRKLAQALLTLYQNGELADIMALEP</sequence>
<reference evidence="2 3" key="1">
    <citation type="submission" date="2016-10" db="EMBL/GenBank/DDBJ databases">
        <authorList>
            <person name="de Groot N.N."/>
        </authorList>
    </citation>
    <scope>NUCLEOTIDE SEQUENCE [LARGE SCALE GENOMIC DNA]</scope>
    <source>
        <strain evidence="2 3">CGMCC 1.7059</strain>
    </source>
</reference>
<dbReference type="AlphaFoldDB" id="A0A1H2RAN7"/>
<dbReference type="PANTHER" id="PTHR38834">
    <property type="entry name" value="PERIPLASMIC SUBSTRATE BINDING PROTEIN FAMILY 3"/>
    <property type="match status" value="1"/>
</dbReference>
<dbReference type="RefSeq" id="WP_091811313.1">
    <property type="nucleotide sequence ID" value="NZ_FNNE01000001.1"/>
</dbReference>
<evidence type="ECO:0000256" key="1">
    <source>
        <dbReference type="SAM" id="SignalP"/>
    </source>
</evidence>
<keyword evidence="1" id="KW-0732">Signal</keyword>